<name>A0A2H0DY52_9BACT</name>
<gene>
    <name evidence="2" type="ORF">COW82_01015</name>
</gene>
<dbReference type="Proteomes" id="UP000231276">
    <property type="component" value="Unassembled WGS sequence"/>
</dbReference>
<proteinExistence type="predicted"/>
<comment type="caution">
    <text evidence="2">The sequence shown here is derived from an EMBL/GenBank/DDBJ whole genome shotgun (WGS) entry which is preliminary data.</text>
</comment>
<feature type="transmembrane region" description="Helical" evidence="1">
    <location>
        <begin position="52"/>
        <end position="70"/>
    </location>
</feature>
<evidence type="ECO:0000256" key="1">
    <source>
        <dbReference type="SAM" id="Phobius"/>
    </source>
</evidence>
<organism evidence="2 3">
    <name type="scientific">Candidatus Campbellbacteria bacterium CG22_combo_CG10-13_8_21_14_all_43_18</name>
    <dbReference type="NCBI Taxonomy" id="1974530"/>
    <lineage>
        <taxon>Bacteria</taxon>
        <taxon>Candidatus Campbelliibacteriota</taxon>
    </lineage>
</organism>
<dbReference type="EMBL" id="PCTS01000013">
    <property type="protein sequence ID" value="PIP86639.1"/>
    <property type="molecule type" value="Genomic_DNA"/>
</dbReference>
<sequence>MSPLENINATQISSWVGPSANIVQNNSLDQGHCLFRFLNEGYCNSNLFNSTSYLDLGGALAAFGLIFTVYQLRNPIWDTVLSIRPTWQRYSFWAFGIIGLLLVLARVLMTQIPINYLGYPFDVPLAYEILAYIFFALSPLSLWFFAKRQRGLFTEKTSRRFYEVLVSEVSRSDEKWTDAALEVLLHNFKDICKSIKEDKADSDISQNARAIVDVVLSEESVVKVLTTKRLDALQHILFTIEKYDINQIQCNVGIPAIVRNLFLDEGSFFYKHLNRDGLALSSNIYRTIFESPKLLINFSLFGYPTLGYSARKNSRISTSVLIQALSKAISTYIKTGQGSVRHINEGFEYLSNTFEDVCRKIAIEEGRGVDIKYAMEEEWWTLHDIAQFLGHTYPFLDYQEPLNADIIEREKTASEASFHSGSTINAGVAALLYKAFEGLSHLKKNTDIHMILHQLLDGMLHQENY</sequence>
<evidence type="ECO:0000313" key="3">
    <source>
        <dbReference type="Proteomes" id="UP000231276"/>
    </source>
</evidence>
<keyword evidence="1" id="KW-1133">Transmembrane helix</keyword>
<reference evidence="2 3" key="1">
    <citation type="submission" date="2017-09" db="EMBL/GenBank/DDBJ databases">
        <title>Depth-based differentiation of microbial function through sediment-hosted aquifers and enrichment of novel symbionts in the deep terrestrial subsurface.</title>
        <authorList>
            <person name="Probst A.J."/>
            <person name="Ladd B."/>
            <person name="Jarett J.K."/>
            <person name="Geller-Mcgrath D.E."/>
            <person name="Sieber C.M."/>
            <person name="Emerson J.B."/>
            <person name="Anantharaman K."/>
            <person name="Thomas B.C."/>
            <person name="Malmstrom R."/>
            <person name="Stieglmeier M."/>
            <person name="Klingl A."/>
            <person name="Woyke T."/>
            <person name="Ryan C.M."/>
            <person name="Banfield J.F."/>
        </authorList>
    </citation>
    <scope>NUCLEOTIDE SEQUENCE [LARGE SCALE GENOMIC DNA]</scope>
    <source>
        <strain evidence="2">CG22_combo_CG10-13_8_21_14_all_43_18</strain>
    </source>
</reference>
<evidence type="ECO:0000313" key="2">
    <source>
        <dbReference type="EMBL" id="PIP86639.1"/>
    </source>
</evidence>
<keyword evidence="1" id="KW-0472">Membrane</keyword>
<protein>
    <submittedName>
        <fullName evidence="2">Uncharacterized protein</fullName>
    </submittedName>
</protein>
<feature type="transmembrane region" description="Helical" evidence="1">
    <location>
        <begin position="90"/>
        <end position="109"/>
    </location>
</feature>
<feature type="transmembrane region" description="Helical" evidence="1">
    <location>
        <begin position="129"/>
        <end position="146"/>
    </location>
</feature>
<accession>A0A2H0DY52</accession>
<dbReference type="AlphaFoldDB" id="A0A2H0DY52"/>
<keyword evidence="1" id="KW-0812">Transmembrane</keyword>
<feature type="non-terminal residue" evidence="2">
    <location>
        <position position="465"/>
    </location>
</feature>